<name>A0A6G0SZG4_APHGL</name>
<dbReference type="Gene3D" id="1.10.287.1490">
    <property type="match status" value="1"/>
</dbReference>
<dbReference type="OrthoDB" id="6602015at2759"/>
<sequence length="448" mass="51473">MSRDQTTQNLKDRLACENNKVCSLKEKLISYDKDVAMKDDLKCQLYNLQKWIEDVDCKVKQSNNDVLNIINKQKQKIKEAEMQECKLRSENTRLKTTNDCLTEKINTLNRKEQTLIAEIEKLELCTINIQNELCSAEARVNEMKCEIERLKRTLKAKEEECEKLQKQLSASEAEYKRLCAACNSVKCALERSKADIADVRCRLKKAEECLRRERATLVEKLKEKTRELEIAKCELDTTIRTVAELRANVEKLQATIAELRETMARERSEAETAIRALKEENSEASNKVCRATNDLANARRDNAQVTSKIESLRCQVQNHETQLDELHQLSEARNRAKDEKCEQLERERCLLTEDLQCKKKKIADLERQLCRMREETRGGGGTNSTLSNGMCPSSTANCCPSDDMVNQQDTHCDSNESSFIDVLKRLYSDLNNLKVKSCIPDTTNPIYP</sequence>
<keyword evidence="3" id="KW-1185">Reference proteome</keyword>
<dbReference type="EMBL" id="VYZN01000078">
    <property type="protein sequence ID" value="KAE9523719.1"/>
    <property type="molecule type" value="Genomic_DNA"/>
</dbReference>
<keyword evidence="1" id="KW-0175">Coiled coil</keyword>
<evidence type="ECO:0000313" key="3">
    <source>
        <dbReference type="Proteomes" id="UP000475862"/>
    </source>
</evidence>
<protein>
    <submittedName>
        <fullName evidence="2">Uncharacterized protein</fullName>
    </submittedName>
</protein>
<gene>
    <name evidence="2" type="ORF">AGLY_015937</name>
</gene>
<organism evidence="2 3">
    <name type="scientific">Aphis glycines</name>
    <name type="common">Soybean aphid</name>
    <dbReference type="NCBI Taxonomy" id="307491"/>
    <lineage>
        <taxon>Eukaryota</taxon>
        <taxon>Metazoa</taxon>
        <taxon>Ecdysozoa</taxon>
        <taxon>Arthropoda</taxon>
        <taxon>Hexapoda</taxon>
        <taxon>Insecta</taxon>
        <taxon>Pterygota</taxon>
        <taxon>Neoptera</taxon>
        <taxon>Paraneoptera</taxon>
        <taxon>Hemiptera</taxon>
        <taxon>Sternorrhyncha</taxon>
        <taxon>Aphidomorpha</taxon>
        <taxon>Aphidoidea</taxon>
        <taxon>Aphididae</taxon>
        <taxon>Aphidini</taxon>
        <taxon>Aphis</taxon>
        <taxon>Aphis</taxon>
    </lineage>
</organism>
<feature type="coiled-coil region" evidence="1">
    <location>
        <begin position="63"/>
        <end position="347"/>
    </location>
</feature>
<dbReference type="AlphaFoldDB" id="A0A6G0SZG4"/>
<dbReference type="Proteomes" id="UP000475862">
    <property type="component" value="Unassembled WGS sequence"/>
</dbReference>
<accession>A0A6G0SZG4</accession>
<evidence type="ECO:0000313" key="2">
    <source>
        <dbReference type="EMBL" id="KAE9523719.1"/>
    </source>
</evidence>
<proteinExistence type="predicted"/>
<comment type="caution">
    <text evidence="2">The sequence shown here is derived from an EMBL/GenBank/DDBJ whole genome shotgun (WGS) entry which is preliminary data.</text>
</comment>
<evidence type="ECO:0000256" key="1">
    <source>
        <dbReference type="SAM" id="Coils"/>
    </source>
</evidence>
<reference evidence="2 3" key="1">
    <citation type="submission" date="2019-08" db="EMBL/GenBank/DDBJ databases">
        <title>The genome of the soybean aphid Biotype 1, its phylome, world population structure and adaptation to the North American continent.</title>
        <authorList>
            <person name="Giordano R."/>
            <person name="Donthu R.K."/>
            <person name="Hernandez A.G."/>
            <person name="Wright C.L."/>
            <person name="Zimin A.V."/>
        </authorList>
    </citation>
    <scope>NUCLEOTIDE SEQUENCE [LARGE SCALE GENOMIC DNA]</scope>
    <source>
        <tissue evidence="2">Whole aphids</tissue>
    </source>
</reference>